<accession>A0A4C1UVG8</accession>
<evidence type="ECO:0000313" key="1">
    <source>
        <dbReference type="EMBL" id="GBP29784.1"/>
    </source>
</evidence>
<dbReference type="AlphaFoldDB" id="A0A4C1UVG8"/>
<keyword evidence="2" id="KW-1185">Reference proteome</keyword>
<name>A0A4C1UVG8_EUMVA</name>
<evidence type="ECO:0000313" key="2">
    <source>
        <dbReference type="Proteomes" id="UP000299102"/>
    </source>
</evidence>
<gene>
    <name evidence="1" type="ORF">EVAR_94624_1</name>
</gene>
<proteinExistence type="predicted"/>
<organism evidence="1 2">
    <name type="scientific">Eumeta variegata</name>
    <name type="common">Bagworm moth</name>
    <name type="synonym">Eumeta japonica</name>
    <dbReference type="NCBI Taxonomy" id="151549"/>
    <lineage>
        <taxon>Eukaryota</taxon>
        <taxon>Metazoa</taxon>
        <taxon>Ecdysozoa</taxon>
        <taxon>Arthropoda</taxon>
        <taxon>Hexapoda</taxon>
        <taxon>Insecta</taxon>
        <taxon>Pterygota</taxon>
        <taxon>Neoptera</taxon>
        <taxon>Endopterygota</taxon>
        <taxon>Lepidoptera</taxon>
        <taxon>Glossata</taxon>
        <taxon>Ditrysia</taxon>
        <taxon>Tineoidea</taxon>
        <taxon>Psychidae</taxon>
        <taxon>Oiketicinae</taxon>
        <taxon>Eumeta</taxon>
    </lineage>
</organism>
<reference evidence="1 2" key="1">
    <citation type="journal article" date="2019" name="Commun. Biol.">
        <title>The bagworm genome reveals a unique fibroin gene that provides high tensile strength.</title>
        <authorList>
            <person name="Kono N."/>
            <person name="Nakamura H."/>
            <person name="Ohtoshi R."/>
            <person name="Tomita M."/>
            <person name="Numata K."/>
            <person name="Arakawa K."/>
        </authorList>
    </citation>
    <scope>NUCLEOTIDE SEQUENCE [LARGE SCALE GENOMIC DNA]</scope>
</reference>
<protein>
    <submittedName>
        <fullName evidence="1">Uncharacterized protein</fullName>
    </submittedName>
</protein>
<sequence length="77" mass="9217">MTSQERFDTCRSVGTKPQWAPHPHEFRIFVYMVPYSDKKISLRRMDRLQPAAHQRPSESWVCMGDGDRLLFEDWHSH</sequence>
<dbReference type="Proteomes" id="UP000299102">
    <property type="component" value="Unassembled WGS sequence"/>
</dbReference>
<comment type="caution">
    <text evidence="1">The sequence shown here is derived from an EMBL/GenBank/DDBJ whole genome shotgun (WGS) entry which is preliminary data.</text>
</comment>
<dbReference type="EMBL" id="BGZK01000224">
    <property type="protein sequence ID" value="GBP29784.1"/>
    <property type="molecule type" value="Genomic_DNA"/>
</dbReference>